<dbReference type="InterPro" id="IPR002898">
    <property type="entry name" value="MotA_ExbB_proton_chnl"/>
</dbReference>
<keyword evidence="13" id="KW-0282">Flagellum</keyword>
<dbReference type="NCBIfam" id="TIGR03818">
    <property type="entry name" value="MotA1"/>
    <property type="match status" value="1"/>
</dbReference>
<dbReference type="GeneID" id="79716765"/>
<keyword evidence="5" id="KW-0145">Chemotaxis</keyword>
<keyword evidence="13" id="KW-0966">Cell projection</keyword>
<dbReference type="GO" id="GO:0006935">
    <property type="term" value="P:chemotaxis"/>
    <property type="evidence" value="ECO:0007669"/>
    <property type="project" value="UniProtKB-KW"/>
</dbReference>
<dbReference type="PROSITE" id="PS01307">
    <property type="entry name" value="MOTA"/>
    <property type="match status" value="1"/>
</dbReference>
<evidence type="ECO:0000256" key="11">
    <source>
        <dbReference type="ARBA" id="ARBA00023065"/>
    </source>
</evidence>
<keyword evidence="4" id="KW-1003">Cell membrane</keyword>
<dbReference type="InterPro" id="IPR022522">
    <property type="entry name" value="Flagellar_motor_stator_MotA"/>
</dbReference>
<evidence type="ECO:0000256" key="7">
    <source>
        <dbReference type="ARBA" id="ARBA00022692"/>
    </source>
</evidence>
<dbReference type="GO" id="GO:1902600">
    <property type="term" value="P:proton transmembrane transport"/>
    <property type="evidence" value="ECO:0007669"/>
    <property type="project" value="UniProtKB-KW"/>
</dbReference>
<keyword evidence="10" id="KW-1133">Transmembrane helix</keyword>
<keyword evidence="11" id="KW-0406">Ion transport</keyword>
<keyword evidence="6" id="KW-0997">Cell inner membrane</keyword>
<evidence type="ECO:0000256" key="12">
    <source>
        <dbReference type="ARBA" id="ARBA00023136"/>
    </source>
</evidence>
<keyword evidence="13" id="KW-0969">Cilium</keyword>
<keyword evidence="9" id="KW-0375">Hydrogen ion transport</keyword>
<evidence type="ECO:0000256" key="10">
    <source>
        <dbReference type="ARBA" id="ARBA00022989"/>
    </source>
</evidence>
<protein>
    <submittedName>
        <fullName evidence="13">Flagellar motor stator protein MotA</fullName>
    </submittedName>
</protein>
<dbReference type="InterPro" id="IPR046786">
    <property type="entry name" value="MotA_N"/>
</dbReference>
<comment type="similarity">
    <text evidence="2">Belongs to the MotA family.</text>
</comment>
<keyword evidence="8" id="KW-0283">Flagellar rotation</keyword>
<dbReference type="GO" id="GO:0071978">
    <property type="term" value="P:bacterial-type flagellum-dependent swarming motility"/>
    <property type="evidence" value="ECO:0007669"/>
    <property type="project" value="InterPro"/>
</dbReference>
<proteinExistence type="inferred from homology"/>
<sequence length="292" mass="31817">MFVFLGYLCVVGAVIGGYTLVGGHLAALYQPAEFLIILGAGIGGFFVANNGRAIKATVKIIPKLIANSNYNKALYMDLMALQFRVMTKVRISGAISLEKEIDDPKNSEIFSHYPRLLKDQNLMTFLLDYLRLIVTGNMNVHEIEALMDEEIDTFERESDIPATSLAMLGDSLPAFGIVAAVMGVVHALGSADQSAVELGILIGNAMVGTFVGILLAYGFVSPLSNLVRQKSHLQIKMMECIKVTLLSYLSGYAPQIAVEFGRKTLFSDDRPSFSELEEHVRKVKVSSSANNS</sequence>
<evidence type="ECO:0000256" key="8">
    <source>
        <dbReference type="ARBA" id="ARBA00022779"/>
    </source>
</evidence>
<evidence type="ECO:0000256" key="9">
    <source>
        <dbReference type="ARBA" id="ARBA00022781"/>
    </source>
</evidence>
<evidence type="ECO:0000256" key="3">
    <source>
        <dbReference type="ARBA" id="ARBA00022448"/>
    </source>
</evidence>
<dbReference type="EMBL" id="CP093245">
    <property type="protein sequence ID" value="UNH31813.1"/>
    <property type="molecule type" value="Genomic_DNA"/>
</dbReference>
<dbReference type="InterPro" id="IPR047055">
    <property type="entry name" value="MotA-like"/>
</dbReference>
<keyword evidence="3" id="KW-0813">Transport</keyword>
<dbReference type="PANTHER" id="PTHR30433:SF4">
    <property type="entry name" value="MOTILITY PROTEIN A"/>
    <property type="match status" value="1"/>
</dbReference>
<dbReference type="Pfam" id="PF01618">
    <property type="entry name" value="MotA_ExbB"/>
    <property type="match status" value="1"/>
</dbReference>
<comment type="subcellular location">
    <subcellularLocation>
        <location evidence="1">Cell inner membrane</location>
        <topology evidence="1">Multi-pass membrane protein</topology>
    </subcellularLocation>
</comment>
<evidence type="ECO:0000256" key="6">
    <source>
        <dbReference type="ARBA" id="ARBA00022519"/>
    </source>
</evidence>
<evidence type="ECO:0000256" key="2">
    <source>
        <dbReference type="ARBA" id="ARBA00008038"/>
    </source>
</evidence>
<reference evidence="13" key="1">
    <citation type="submission" date="2022-03" db="EMBL/GenBank/DDBJ databases">
        <title>ESBL-producing Moellerella wisconsensis and Escherichia marmotae isolated from wild game meat.</title>
        <authorList>
            <person name="Biggel M."/>
        </authorList>
    </citation>
    <scope>NUCLEOTIDE SEQUENCE</scope>
    <source>
        <strain evidence="13">W51</strain>
    </source>
</reference>
<dbReference type="InterPro" id="IPR000540">
    <property type="entry name" value="Flag_MotA_CS"/>
</dbReference>
<keyword evidence="7" id="KW-0812">Transmembrane</keyword>
<evidence type="ECO:0000256" key="4">
    <source>
        <dbReference type="ARBA" id="ARBA00022475"/>
    </source>
</evidence>
<evidence type="ECO:0000313" key="13">
    <source>
        <dbReference type="EMBL" id="UNH31813.1"/>
    </source>
</evidence>
<dbReference type="PANTHER" id="PTHR30433">
    <property type="entry name" value="CHEMOTAXIS PROTEIN MOTA"/>
    <property type="match status" value="1"/>
</dbReference>
<evidence type="ECO:0000313" key="14">
    <source>
        <dbReference type="Proteomes" id="UP000829116"/>
    </source>
</evidence>
<accession>A0A9Q8Q528</accession>
<dbReference type="Proteomes" id="UP000829116">
    <property type="component" value="Chromosome"/>
</dbReference>
<dbReference type="GO" id="GO:0005886">
    <property type="term" value="C:plasma membrane"/>
    <property type="evidence" value="ECO:0007669"/>
    <property type="project" value="UniProtKB-SubCell"/>
</dbReference>
<gene>
    <name evidence="13" type="primary">motA</name>
    <name evidence="13" type="ORF">MNY72_05845</name>
</gene>
<keyword evidence="12" id="KW-0472">Membrane</keyword>
<organism evidence="13 14">
    <name type="scientific">Moellerella wisconsensis</name>
    <dbReference type="NCBI Taxonomy" id="158849"/>
    <lineage>
        <taxon>Bacteria</taxon>
        <taxon>Pseudomonadati</taxon>
        <taxon>Pseudomonadota</taxon>
        <taxon>Gammaproteobacteria</taxon>
        <taxon>Enterobacterales</taxon>
        <taxon>Morganellaceae</taxon>
        <taxon>Moellerella</taxon>
    </lineage>
</organism>
<dbReference type="Pfam" id="PF20560">
    <property type="entry name" value="MotA_N"/>
    <property type="match status" value="1"/>
</dbReference>
<evidence type="ECO:0000256" key="1">
    <source>
        <dbReference type="ARBA" id="ARBA00004429"/>
    </source>
</evidence>
<dbReference type="AlphaFoldDB" id="A0A9Q8Q528"/>
<dbReference type="RefSeq" id="WP_047256568.1">
    <property type="nucleotide sequence ID" value="NZ_CAWMFK010000012.1"/>
</dbReference>
<evidence type="ECO:0000256" key="5">
    <source>
        <dbReference type="ARBA" id="ARBA00022500"/>
    </source>
</evidence>
<name>A0A9Q8Q528_9GAMM</name>